<evidence type="ECO:0000256" key="3">
    <source>
        <dbReference type="ARBA" id="ARBA00023163"/>
    </source>
</evidence>
<sequence>MQVADLLFLSVYTTLIQVRTIRYHHIAEELRGRILSGTYAAGRLLPSESELSGEFGVSRVTVRKALEILRDDALVDSRQGFGWFVAGDTVRQPLARLATIEDQMRASGAVPQRRVLEFAFEKAPKKVAHALGTSQVLRVRRVNLADGEPFAIVTVWCPAELAENLSRADVERSPFYELLDVPLSGASQTIGADAATTEEAELLKVPAGSPVLRCVRTTMSTDERVVLVSHHVFPAHRTEFVVDLPFVDQSIAPSGLRLVD</sequence>
<evidence type="ECO:0000313" key="5">
    <source>
        <dbReference type="EMBL" id="CAB4553468.1"/>
    </source>
</evidence>
<dbReference type="AlphaFoldDB" id="A0A6J6CUR3"/>
<dbReference type="GO" id="GO:0045892">
    <property type="term" value="P:negative regulation of DNA-templated transcription"/>
    <property type="evidence" value="ECO:0007669"/>
    <property type="project" value="TreeGrafter"/>
</dbReference>
<dbReference type="PANTHER" id="PTHR44846">
    <property type="entry name" value="MANNOSYL-D-GLYCERATE TRANSPORT/METABOLISM SYSTEM REPRESSOR MNGR-RELATED"/>
    <property type="match status" value="1"/>
</dbReference>
<name>A0A6J6CUR3_9ZZZZ</name>
<dbReference type="Gene3D" id="3.40.1410.10">
    <property type="entry name" value="Chorismate lyase-like"/>
    <property type="match status" value="1"/>
</dbReference>
<protein>
    <submittedName>
        <fullName evidence="5">Unannotated protein</fullName>
    </submittedName>
</protein>
<evidence type="ECO:0000313" key="7">
    <source>
        <dbReference type="EMBL" id="CAB4653094.1"/>
    </source>
</evidence>
<dbReference type="SUPFAM" id="SSF46785">
    <property type="entry name" value="Winged helix' DNA-binding domain"/>
    <property type="match status" value="1"/>
</dbReference>
<proteinExistence type="predicted"/>
<evidence type="ECO:0000256" key="1">
    <source>
        <dbReference type="ARBA" id="ARBA00023015"/>
    </source>
</evidence>
<dbReference type="PROSITE" id="PS50949">
    <property type="entry name" value="HTH_GNTR"/>
    <property type="match status" value="1"/>
</dbReference>
<dbReference type="InterPro" id="IPR050679">
    <property type="entry name" value="Bact_HTH_transcr_reg"/>
</dbReference>
<evidence type="ECO:0000256" key="2">
    <source>
        <dbReference type="ARBA" id="ARBA00023125"/>
    </source>
</evidence>
<organism evidence="5">
    <name type="scientific">freshwater metagenome</name>
    <dbReference type="NCBI Taxonomy" id="449393"/>
    <lineage>
        <taxon>unclassified sequences</taxon>
        <taxon>metagenomes</taxon>
        <taxon>ecological metagenomes</taxon>
    </lineage>
</organism>
<dbReference type="InterPro" id="IPR028978">
    <property type="entry name" value="Chorismate_lyase_/UTRA_dom_sf"/>
</dbReference>
<evidence type="ECO:0000313" key="6">
    <source>
        <dbReference type="EMBL" id="CAB4573044.1"/>
    </source>
</evidence>
<dbReference type="PANTHER" id="PTHR44846:SF1">
    <property type="entry name" value="MANNOSYL-D-GLYCERATE TRANSPORT_METABOLISM SYSTEM REPRESSOR MNGR-RELATED"/>
    <property type="match status" value="1"/>
</dbReference>
<dbReference type="EMBL" id="CAEZWE010000031">
    <property type="protein sequence ID" value="CAB4653094.1"/>
    <property type="molecule type" value="Genomic_DNA"/>
</dbReference>
<dbReference type="Pfam" id="PF00392">
    <property type="entry name" value="GntR"/>
    <property type="match status" value="1"/>
</dbReference>
<dbReference type="EMBL" id="CAEZTQ010000088">
    <property type="protein sequence ID" value="CAB4573044.1"/>
    <property type="molecule type" value="Genomic_DNA"/>
</dbReference>
<dbReference type="PRINTS" id="PR00035">
    <property type="entry name" value="HTHGNTR"/>
</dbReference>
<gene>
    <name evidence="5" type="ORF">UFOPK1572_00336</name>
    <name evidence="6" type="ORF">UFOPK1704_00551</name>
    <name evidence="7" type="ORF">UFOPK2169_00896</name>
</gene>
<dbReference type="GO" id="GO:0003677">
    <property type="term" value="F:DNA binding"/>
    <property type="evidence" value="ECO:0007669"/>
    <property type="project" value="UniProtKB-KW"/>
</dbReference>
<accession>A0A6J6CUR3</accession>
<keyword evidence="2" id="KW-0238">DNA-binding</keyword>
<keyword evidence="3" id="KW-0804">Transcription</keyword>
<keyword evidence="1" id="KW-0805">Transcription regulation</keyword>
<dbReference type="GO" id="GO:0003700">
    <property type="term" value="F:DNA-binding transcription factor activity"/>
    <property type="evidence" value="ECO:0007669"/>
    <property type="project" value="InterPro"/>
</dbReference>
<evidence type="ECO:0000259" key="4">
    <source>
        <dbReference type="PROSITE" id="PS50949"/>
    </source>
</evidence>
<reference evidence="5" key="1">
    <citation type="submission" date="2020-05" db="EMBL/GenBank/DDBJ databases">
        <authorList>
            <person name="Chiriac C."/>
            <person name="Salcher M."/>
            <person name="Ghai R."/>
            <person name="Kavagutti S V."/>
        </authorList>
    </citation>
    <scope>NUCLEOTIDE SEQUENCE</scope>
</reference>
<dbReference type="SUPFAM" id="SSF64288">
    <property type="entry name" value="Chorismate lyase-like"/>
    <property type="match status" value="1"/>
</dbReference>
<dbReference type="CDD" id="cd07377">
    <property type="entry name" value="WHTH_GntR"/>
    <property type="match status" value="1"/>
</dbReference>
<dbReference type="SMART" id="SM00866">
    <property type="entry name" value="UTRA"/>
    <property type="match status" value="1"/>
</dbReference>
<dbReference type="Gene3D" id="1.10.10.10">
    <property type="entry name" value="Winged helix-like DNA-binding domain superfamily/Winged helix DNA-binding domain"/>
    <property type="match status" value="1"/>
</dbReference>
<dbReference type="Pfam" id="PF07702">
    <property type="entry name" value="UTRA"/>
    <property type="match status" value="1"/>
</dbReference>
<dbReference type="InterPro" id="IPR036388">
    <property type="entry name" value="WH-like_DNA-bd_sf"/>
</dbReference>
<dbReference type="SMART" id="SM00345">
    <property type="entry name" value="HTH_GNTR"/>
    <property type="match status" value="1"/>
</dbReference>
<dbReference type="EMBL" id="CAEZTC010000027">
    <property type="protein sequence ID" value="CAB4553468.1"/>
    <property type="molecule type" value="Genomic_DNA"/>
</dbReference>
<dbReference type="InterPro" id="IPR000524">
    <property type="entry name" value="Tscrpt_reg_HTH_GntR"/>
</dbReference>
<dbReference type="InterPro" id="IPR036390">
    <property type="entry name" value="WH_DNA-bd_sf"/>
</dbReference>
<feature type="domain" description="HTH gntR-type" evidence="4">
    <location>
        <begin position="20"/>
        <end position="88"/>
    </location>
</feature>
<dbReference type="InterPro" id="IPR011663">
    <property type="entry name" value="UTRA"/>
</dbReference>